<dbReference type="Gene3D" id="3.40.50.1820">
    <property type="entry name" value="alpha/beta hydrolase"/>
    <property type="match status" value="1"/>
</dbReference>
<reference evidence="2" key="1">
    <citation type="journal article" date="2023" name="GigaByte">
        <title>Genome assembly of the bearded iris, Iris pallida Lam.</title>
        <authorList>
            <person name="Bruccoleri R.E."/>
            <person name="Oakeley E.J."/>
            <person name="Faust A.M.E."/>
            <person name="Altorfer M."/>
            <person name="Dessus-Babus S."/>
            <person name="Burckhardt D."/>
            <person name="Oertli M."/>
            <person name="Naumann U."/>
            <person name="Petersen F."/>
            <person name="Wong J."/>
        </authorList>
    </citation>
    <scope>NUCLEOTIDE SEQUENCE</scope>
    <source>
        <strain evidence="2">GSM-AAB239-AS_SAM_17_03QT</strain>
    </source>
</reference>
<feature type="domain" description="Alpha/beta hydrolase fold-3" evidence="1">
    <location>
        <begin position="85"/>
        <end position="314"/>
    </location>
</feature>
<dbReference type="GO" id="GO:0016787">
    <property type="term" value="F:hydrolase activity"/>
    <property type="evidence" value="ECO:0007669"/>
    <property type="project" value="InterPro"/>
</dbReference>
<dbReference type="SUPFAM" id="SSF53474">
    <property type="entry name" value="alpha/beta-Hydrolases"/>
    <property type="match status" value="1"/>
</dbReference>
<dbReference type="InterPro" id="IPR050466">
    <property type="entry name" value="Carboxylest/Gibb_receptor"/>
</dbReference>
<dbReference type="PANTHER" id="PTHR23024:SF660">
    <property type="entry name" value="OS08G0475400 PROTEIN"/>
    <property type="match status" value="1"/>
</dbReference>
<evidence type="ECO:0000313" key="4">
    <source>
        <dbReference type="Proteomes" id="UP001140949"/>
    </source>
</evidence>
<dbReference type="Proteomes" id="UP001140949">
    <property type="component" value="Unassembled WGS sequence"/>
</dbReference>
<comment type="caution">
    <text evidence="2">The sequence shown here is derived from an EMBL/GenBank/DDBJ whole genome shotgun (WGS) entry which is preliminary data.</text>
</comment>
<protein>
    <submittedName>
        <fullName evidence="2">2-hydroxyisoflavanone dehydratase</fullName>
    </submittedName>
</protein>
<organism evidence="2 4">
    <name type="scientific">Iris pallida</name>
    <name type="common">Sweet iris</name>
    <dbReference type="NCBI Taxonomy" id="29817"/>
    <lineage>
        <taxon>Eukaryota</taxon>
        <taxon>Viridiplantae</taxon>
        <taxon>Streptophyta</taxon>
        <taxon>Embryophyta</taxon>
        <taxon>Tracheophyta</taxon>
        <taxon>Spermatophyta</taxon>
        <taxon>Magnoliopsida</taxon>
        <taxon>Liliopsida</taxon>
        <taxon>Asparagales</taxon>
        <taxon>Iridaceae</taxon>
        <taxon>Iridoideae</taxon>
        <taxon>Irideae</taxon>
        <taxon>Iris</taxon>
    </lineage>
</organism>
<dbReference type="InterPro" id="IPR029058">
    <property type="entry name" value="AB_hydrolase_fold"/>
</dbReference>
<dbReference type="Pfam" id="PF07859">
    <property type="entry name" value="Abhydrolase_3"/>
    <property type="match status" value="1"/>
</dbReference>
<accession>A0AAX6FD32</accession>
<dbReference type="EMBL" id="JANAVB010030218">
    <property type="protein sequence ID" value="KAJ6813845.1"/>
    <property type="molecule type" value="Genomic_DNA"/>
</dbReference>
<evidence type="ECO:0000259" key="1">
    <source>
        <dbReference type="Pfam" id="PF07859"/>
    </source>
</evidence>
<dbReference type="InterPro" id="IPR013094">
    <property type="entry name" value="AB_hydrolase_3"/>
</dbReference>
<gene>
    <name evidence="2" type="ORF">M6B38_141410</name>
    <name evidence="3" type="ORF">M6B38_267395</name>
</gene>
<dbReference type="AlphaFoldDB" id="A0AAX6FD32"/>
<evidence type="ECO:0000313" key="3">
    <source>
        <dbReference type="EMBL" id="KAJ6849519.1"/>
    </source>
</evidence>
<dbReference type="EMBL" id="JANAVB010003400">
    <property type="protein sequence ID" value="KAJ6849519.1"/>
    <property type="molecule type" value="Genomic_DNA"/>
</dbReference>
<reference evidence="2" key="2">
    <citation type="submission" date="2023-04" db="EMBL/GenBank/DDBJ databases">
        <authorList>
            <person name="Bruccoleri R.E."/>
            <person name="Oakeley E.J."/>
            <person name="Faust A.-M."/>
            <person name="Dessus-Babus S."/>
            <person name="Altorfer M."/>
            <person name="Burckhardt D."/>
            <person name="Oertli M."/>
            <person name="Naumann U."/>
            <person name="Petersen F."/>
            <person name="Wong J."/>
        </authorList>
    </citation>
    <scope>NUCLEOTIDE SEQUENCE</scope>
    <source>
        <strain evidence="2">GSM-AAB239-AS_SAM_17_03QT</strain>
        <tissue evidence="2">Leaf</tissue>
    </source>
</reference>
<sequence length="341" mass="37189">MDLDNEVEADHMPFFRIYKSGRTERFEVIESCPPSVDAATGVSSKDTAILDQESKGLSARLYIPTSVLAENSSSQSQQRRRLPVLVYYHGGAFCCGSAFAKDIHTYLNTLVAEANIVAVSVNYRLAPEHPIPAAYEDSWLALQWVLSHASATAESGAADGWIRENADFEHVFLGGESAGANIAHHMAMRAGTTTAATVEHGVRVEGLVLFQPYFLQAEPTESDSIDTGMSSGLKSLWKIACPSSADLDDDHRINPTADGAPSLSVLGCERVLVCVAERDALRDRGRAYYERLRGCGWRGEAELYESQGEGHVFQVIKPTCDEARALTRKVGCFLNLADQTI</sequence>
<evidence type="ECO:0000313" key="2">
    <source>
        <dbReference type="EMBL" id="KAJ6813845.1"/>
    </source>
</evidence>
<name>A0AAX6FD32_IRIPA</name>
<proteinExistence type="predicted"/>
<keyword evidence="4" id="KW-1185">Reference proteome</keyword>
<dbReference type="PANTHER" id="PTHR23024">
    <property type="entry name" value="ARYLACETAMIDE DEACETYLASE"/>
    <property type="match status" value="1"/>
</dbReference>